<evidence type="ECO:0000256" key="5">
    <source>
        <dbReference type="ARBA" id="ARBA00019087"/>
    </source>
</evidence>
<dbReference type="InterPro" id="IPR041354">
    <property type="entry name" value="4PPT_N"/>
</dbReference>
<evidence type="ECO:0000256" key="10">
    <source>
        <dbReference type="ARBA" id="ARBA00049176"/>
    </source>
</evidence>
<dbReference type="RefSeq" id="WP_274352227.1">
    <property type="nucleotide sequence ID" value="NZ_JAQZSM010000008.1"/>
</dbReference>
<evidence type="ECO:0000259" key="13">
    <source>
        <dbReference type="Pfam" id="PF17837"/>
    </source>
</evidence>
<evidence type="ECO:0000256" key="1">
    <source>
        <dbReference type="ARBA" id="ARBA00003937"/>
    </source>
</evidence>
<evidence type="ECO:0000256" key="2">
    <source>
        <dbReference type="ARBA" id="ARBA00004993"/>
    </source>
</evidence>
<evidence type="ECO:0000259" key="12">
    <source>
        <dbReference type="Pfam" id="PF01648"/>
    </source>
</evidence>
<sequence length="226" mass="24668">MILQQFSSADYARSLFSDTVAMGWADPKAPMPRLLGDEVLAIEQVSAPRAREFASGRAAARNAMEQLGHMPRPVLQGDDRAPIWPAGLVGSITHTGHDALAVVTDDPAIRALGIDMELATPLEPNLWPVICTQNDLLWLAALGPTQRGNFAKLLFSAKEAVYKAQYQISRCLIDFHALDLTPDLATMRFTAILRQDVPGFAQGTRIDGRFLILASSIICAVEMRSK</sequence>
<comment type="similarity">
    <text evidence="3">Belongs to the P-Pant transferase superfamily. EntD family.</text>
</comment>
<protein>
    <recommendedName>
        <fullName evidence="5">Enterobactin synthase component D</fullName>
    </recommendedName>
    <alternativeName>
        <fullName evidence="8">4'-phosphopantetheinyl transferase EntD</fullName>
    </alternativeName>
    <alternativeName>
        <fullName evidence="9">Enterochelin synthase D</fullName>
    </alternativeName>
</protein>
<dbReference type="InterPro" id="IPR037143">
    <property type="entry name" value="4-PPantetheinyl_Trfase_dom_sf"/>
</dbReference>
<keyword evidence="7" id="KW-0259">Enterobactin biosynthesis</keyword>
<evidence type="ECO:0000256" key="4">
    <source>
        <dbReference type="ARBA" id="ARBA00011503"/>
    </source>
</evidence>
<keyword evidence="15" id="KW-1185">Reference proteome</keyword>
<evidence type="ECO:0000256" key="8">
    <source>
        <dbReference type="ARBA" id="ARBA00029894"/>
    </source>
</evidence>
<evidence type="ECO:0000256" key="11">
    <source>
        <dbReference type="ARBA" id="ARBA00049191"/>
    </source>
</evidence>
<dbReference type="PANTHER" id="PTHR38096:SF1">
    <property type="entry name" value="ENTEROBACTIN SYNTHASE COMPONENT D"/>
    <property type="match status" value="1"/>
</dbReference>
<reference evidence="14" key="1">
    <citation type="submission" date="2023-02" db="EMBL/GenBank/DDBJ databases">
        <title>Description of Roseinatronobacter alkalisoli sp. nov., an alkaliphilic bacerium isolated from soda soil.</title>
        <authorList>
            <person name="Wei W."/>
        </authorList>
    </citation>
    <scope>NUCLEOTIDE SEQUENCE</scope>
    <source>
        <strain evidence="14">HJB301</strain>
    </source>
</reference>
<dbReference type="PANTHER" id="PTHR38096">
    <property type="entry name" value="ENTEROBACTIN SYNTHASE COMPONENT D"/>
    <property type="match status" value="1"/>
</dbReference>
<gene>
    <name evidence="14" type="ORF">PUT78_10555</name>
</gene>
<keyword evidence="6 14" id="KW-0808">Transferase</keyword>
<evidence type="ECO:0000313" key="15">
    <source>
        <dbReference type="Proteomes" id="UP001431784"/>
    </source>
</evidence>
<evidence type="ECO:0000256" key="7">
    <source>
        <dbReference type="ARBA" id="ARBA00023191"/>
    </source>
</evidence>
<feature type="domain" description="4'-phosphopantetheinyl transferase" evidence="12">
    <location>
        <begin position="112"/>
        <end position="184"/>
    </location>
</feature>
<evidence type="ECO:0000256" key="9">
    <source>
        <dbReference type="ARBA" id="ARBA00031996"/>
    </source>
</evidence>
<comment type="pathway">
    <text evidence="2">Siderophore biosynthesis; enterobactin biosynthesis.</text>
</comment>
<dbReference type="InterPro" id="IPR008278">
    <property type="entry name" value="4-PPantetheinyl_Trfase_dom"/>
</dbReference>
<comment type="catalytic activity">
    <reaction evidence="10">
        <text>apo-[aryl-carrier protein] + CoA = holo-[aryl-carrier protein] + adenosine 3',5'-bisphosphate + H(+)</text>
        <dbReference type="Rhea" id="RHEA:48404"/>
        <dbReference type="Rhea" id="RHEA-COMP:15903"/>
        <dbReference type="Rhea" id="RHEA-COMP:17557"/>
        <dbReference type="ChEBI" id="CHEBI:15378"/>
        <dbReference type="ChEBI" id="CHEBI:29999"/>
        <dbReference type="ChEBI" id="CHEBI:57287"/>
        <dbReference type="ChEBI" id="CHEBI:58343"/>
        <dbReference type="ChEBI" id="CHEBI:64479"/>
    </reaction>
</comment>
<dbReference type="EMBL" id="JAQZSM010000008">
    <property type="protein sequence ID" value="MDD7971545.1"/>
    <property type="molecule type" value="Genomic_DNA"/>
</dbReference>
<accession>A0ABT5T8U0</accession>
<comment type="function">
    <text evidence="1">Involved in the biosynthesis of the siderophore enterobactin (enterochelin), which is a macrocyclic trimeric lactone of N-(2,3-dihydroxybenzoyl)-serine. The serine trilactone serves as a scaffolding for the three catechol functionalities that provide hexadentate coordination for the tightly ligated iron(2+) atoms. Plays an essential role in the assembly of the enterobactin by catalyzing the transfer of the 4'-phosphopantetheine (Ppant) moiety from coenzyme A to the apo-domains of both EntB (ArCP domain) and EntF (PCP domain) to yield their holo-forms which make them competent for the activation of 2,3-dihydroxybenzoate (DHB) and L-serine, respectively.</text>
</comment>
<proteinExistence type="inferred from homology"/>
<name>A0ABT5T8U0_9RHOB</name>
<dbReference type="Pfam" id="PF01648">
    <property type="entry name" value="ACPS"/>
    <property type="match status" value="1"/>
</dbReference>
<comment type="catalytic activity">
    <reaction evidence="11">
        <text>apo-[peptidyl-carrier protein] + CoA = holo-[peptidyl-carrier protein] + adenosine 3',5'-bisphosphate + H(+)</text>
        <dbReference type="Rhea" id="RHEA:46228"/>
        <dbReference type="Rhea" id="RHEA-COMP:11479"/>
        <dbReference type="Rhea" id="RHEA-COMP:11480"/>
        <dbReference type="ChEBI" id="CHEBI:15378"/>
        <dbReference type="ChEBI" id="CHEBI:29999"/>
        <dbReference type="ChEBI" id="CHEBI:57287"/>
        <dbReference type="ChEBI" id="CHEBI:58343"/>
        <dbReference type="ChEBI" id="CHEBI:64479"/>
    </reaction>
</comment>
<dbReference type="InterPro" id="IPR003542">
    <property type="entry name" value="Enbac_synth_compD-like"/>
</dbReference>
<comment type="subunit">
    <text evidence="4">EntB, EntD, EntE, and EntF form a multienzyme complex called enterobactin synthase.</text>
</comment>
<organism evidence="14 15">
    <name type="scientific">Roseinatronobacter alkalisoli</name>
    <dbReference type="NCBI Taxonomy" id="3028235"/>
    <lineage>
        <taxon>Bacteria</taxon>
        <taxon>Pseudomonadati</taxon>
        <taxon>Pseudomonadota</taxon>
        <taxon>Alphaproteobacteria</taxon>
        <taxon>Rhodobacterales</taxon>
        <taxon>Paracoccaceae</taxon>
        <taxon>Roseinatronobacter</taxon>
    </lineage>
</organism>
<feature type="domain" description="4'-phosphopantetheinyl transferase N-terminal" evidence="13">
    <location>
        <begin position="41"/>
        <end position="103"/>
    </location>
</feature>
<comment type="caution">
    <text evidence="14">The sequence shown here is derived from an EMBL/GenBank/DDBJ whole genome shotgun (WGS) entry which is preliminary data.</text>
</comment>
<evidence type="ECO:0000256" key="3">
    <source>
        <dbReference type="ARBA" id="ARBA00008342"/>
    </source>
</evidence>
<dbReference type="SUPFAM" id="SSF56214">
    <property type="entry name" value="4'-phosphopantetheinyl transferase"/>
    <property type="match status" value="1"/>
</dbReference>
<dbReference type="Pfam" id="PF17837">
    <property type="entry name" value="4PPT_N"/>
    <property type="match status" value="1"/>
</dbReference>
<dbReference type="Proteomes" id="UP001431784">
    <property type="component" value="Unassembled WGS sequence"/>
</dbReference>
<dbReference type="PRINTS" id="PR01399">
    <property type="entry name" value="ENTSNTHTASED"/>
</dbReference>
<evidence type="ECO:0000313" key="14">
    <source>
        <dbReference type="EMBL" id="MDD7971545.1"/>
    </source>
</evidence>
<evidence type="ECO:0000256" key="6">
    <source>
        <dbReference type="ARBA" id="ARBA00022679"/>
    </source>
</evidence>
<dbReference type="GO" id="GO:0016740">
    <property type="term" value="F:transferase activity"/>
    <property type="evidence" value="ECO:0007669"/>
    <property type="project" value="UniProtKB-KW"/>
</dbReference>